<name>A0A328B7M5_9CAUL</name>
<reference evidence="1 2" key="1">
    <citation type="submission" date="2018-05" db="EMBL/GenBank/DDBJ databases">
        <authorList>
            <person name="Lanie J.A."/>
            <person name="Ng W.-L."/>
            <person name="Kazmierczak K.M."/>
            <person name="Andrzejewski T.M."/>
            <person name="Davidsen T.M."/>
            <person name="Wayne K.J."/>
            <person name="Tettelin H."/>
            <person name="Glass J.I."/>
            <person name="Rusch D."/>
            <person name="Podicherti R."/>
            <person name="Tsui H.-C.T."/>
            <person name="Winkler M.E."/>
        </authorList>
    </citation>
    <scope>NUCLEOTIDE SEQUENCE [LARGE SCALE GENOMIC DNA]</scope>
    <source>
        <strain evidence="1 2">BUT-10</strain>
    </source>
</reference>
<organism evidence="1 2">
    <name type="scientific">Phenylobacterium kunshanense</name>
    <dbReference type="NCBI Taxonomy" id="1445034"/>
    <lineage>
        <taxon>Bacteria</taxon>
        <taxon>Pseudomonadati</taxon>
        <taxon>Pseudomonadota</taxon>
        <taxon>Alphaproteobacteria</taxon>
        <taxon>Caulobacterales</taxon>
        <taxon>Caulobacteraceae</taxon>
        <taxon>Phenylobacterium</taxon>
    </lineage>
</organism>
<dbReference type="Proteomes" id="UP000249524">
    <property type="component" value="Unassembled WGS sequence"/>
</dbReference>
<sequence>MTMMTAILYPVATNAELALSRPLGRAARESEARRRAGEAVVFATDTLGPAFATREAALDAYRGRVEDERTGAAPDPEDRYCRLVEQVADGAPRPKLAEPAYADGRRWPEPPKPPRTVWRLSVSYWRLGTAERPIDPPQARQARRTGQDLDPDALRAIARTPLRPTKPQQPLDIGLFEIRPPEAPHIVMPDE</sequence>
<evidence type="ECO:0000313" key="2">
    <source>
        <dbReference type="Proteomes" id="UP000249524"/>
    </source>
</evidence>
<gene>
    <name evidence="1" type="ORF">DJ019_16855</name>
</gene>
<accession>A0A328B7M5</accession>
<keyword evidence="2" id="KW-1185">Reference proteome</keyword>
<evidence type="ECO:0000313" key="1">
    <source>
        <dbReference type="EMBL" id="RAK63392.1"/>
    </source>
</evidence>
<protein>
    <submittedName>
        <fullName evidence="1">Uncharacterized protein</fullName>
    </submittedName>
</protein>
<dbReference type="AlphaFoldDB" id="A0A328B7M5"/>
<proteinExistence type="predicted"/>
<dbReference type="EMBL" id="QFYS01000008">
    <property type="protein sequence ID" value="RAK63392.1"/>
    <property type="molecule type" value="Genomic_DNA"/>
</dbReference>
<comment type="caution">
    <text evidence="1">The sequence shown here is derived from an EMBL/GenBank/DDBJ whole genome shotgun (WGS) entry which is preliminary data.</text>
</comment>